<feature type="compositionally biased region" description="Acidic residues" evidence="1">
    <location>
        <begin position="401"/>
        <end position="411"/>
    </location>
</feature>
<feature type="compositionally biased region" description="Basic and acidic residues" evidence="1">
    <location>
        <begin position="461"/>
        <end position="470"/>
    </location>
</feature>
<gene>
    <name evidence="5" type="primary">20210810</name>
    <name evidence="4" type="ORF">HELRODRAFT_188187</name>
</gene>
<dbReference type="GeneID" id="20210810"/>
<dbReference type="EMBL" id="KB096324">
    <property type="protein sequence ID" value="ESO05818.1"/>
    <property type="molecule type" value="Genomic_DNA"/>
</dbReference>
<feature type="region of interest" description="Disordered" evidence="1">
    <location>
        <begin position="385"/>
        <end position="516"/>
    </location>
</feature>
<evidence type="ECO:0000313" key="4">
    <source>
        <dbReference type="EMBL" id="ESO05818.1"/>
    </source>
</evidence>
<dbReference type="RefSeq" id="XP_009015186.1">
    <property type="nucleotide sequence ID" value="XM_009016938.1"/>
</dbReference>
<feature type="chain" id="PRO_5010980862" evidence="3">
    <location>
        <begin position="22"/>
        <end position="516"/>
    </location>
</feature>
<keyword evidence="6" id="KW-1185">Reference proteome</keyword>
<feature type="compositionally biased region" description="Basic residues" evidence="1">
    <location>
        <begin position="429"/>
        <end position="443"/>
    </location>
</feature>
<dbReference type="AlphaFoldDB" id="T1FPR3"/>
<dbReference type="Proteomes" id="UP000015101">
    <property type="component" value="Unassembled WGS sequence"/>
</dbReference>
<keyword evidence="3" id="KW-0732">Signal</keyword>
<feature type="region of interest" description="Disordered" evidence="1">
    <location>
        <begin position="223"/>
        <end position="248"/>
    </location>
</feature>
<evidence type="ECO:0000313" key="6">
    <source>
        <dbReference type="Proteomes" id="UP000015101"/>
    </source>
</evidence>
<evidence type="ECO:0000256" key="1">
    <source>
        <dbReference type="SAM" id="MobiDB-lite"/>
    </source>
</evidence>
<accession>T1FPR3</accession>
<organism evidence="5 6">
    <name type="scientific">Helobdella robusta</name>
    <name type="common">Californian leech</name>
    <dbReference type="NCBI Taxonomy" id="6412"/>
    <lineage>
        <taxon>Eukaryota</taxon>
        <taxon>Metazoa</taxon>
        <taxon>Spiralia</taxon>
        <taxon>Lophotrochozoa</taxon>
        <taxon>Annelida</taxon>
        <taxon>Clitellata</taxon>
        <taxon>Hirudinea</taxon>
        <taxon>Rhynchobdellida</taxon>
        <taxon>Glossiphoniidae</taxon>
        <taxon>Helobdella</taxon>
    </lineage>
</organism>
<dbReference type="KEGG" id="hro:HELRODRAFT_188187"/>
<keyword evidence="2" id="KW-0472">Membrane</keyword>
<feature type="compositionally biased region" description="Low complexity" evidence="1">
    <location>
        <begin position="412"/>
        <end position="426"/>
    </location>
</feature>
<protein>
    <submittedName>
        <fullName evidence="4 5">Uncharacterized protein</fullName>
    </submittedName>
</protein>
<evidence type="ECO:0000256" key="2">
    <source>
        <dbReference type="SAM" id="Phobius"/>
    </source>
</evidence>
<proteinExistence type="predicted"/>
<keyword evidence="2" id="KW-0812">Transmembrane</keyword>
<reference evidence="4 6" key="2">
    <citation type="journal article" date="2013" name="Nature">
        <title>Insights into bilaterian evolution from three spiralian genomes.</title>
        <authorList>
            <person name="Simakov O."/>
            <person name="Marletaz F."/>
            <person name="Cho S.J."/>
            <person name="Edsinger-Gonzales E."/>
            <person name="Havlak P."/>
            <person name="Hellsten U."/>
            <person name="Kuo D.H."/>
            <person name="Larsson T."/>
            <person name="Lv J."/>
            <person name="Arendt D."/>
            <person name="Savage R."/>
            <person name="Osoegawa K."/>
            <person name="de Jong P."/>
            <person name="Grimwood J."/>
            <person name="Chapman J.A."/>
            <person name="Shapiro H."/>
            <person name="Aerts A."/>
            <person name="Otillar R.P."/>
            <person name="Terry A.Y."/>
            <person name="Boore J.L."/>
            <person name="Grigoriev I.V."/>
            <person name="Lindberg D.R."/>
            <person name="Seaver E.C."/>
            <person name="Weisblat D.A."/>
            <person name="Putnam N.H."/>
            <person name="Rokhsar D.S."/>
        </authorList>
    </citation>
    <scope>NUCLEOTIDE SEQUENCE</scope>
</reference>
<feature type="compositionally biased region" description="Acidic residues" evidence="1">
    <location>
        <begin position="450"/>
        <end position="460"/>
    </location>
</feature>
<dbReference type="HOGENOM" id="CLU_528157_0_0_1"/>
<feature type="signal peptide" evidence="3">
    <location>
        <begin position="1"/>
        <end position="21"/>
    </location>
</feature>
<dbReference type="EMBL" id="AMQM01000408">
    <property type="status" value="NOT_ANNOTATED_CDS"/>
    <property type="molecule type" value="Genomic_DNA"/>
</dbReference>
<reference evidence="6" key="1">
    <citation type="submission" date="2012-12" db="EMBL/GenBank/DDBJ databases">
        <authorList>
            <person name="Hellsten U."/>
            <person name="Grimwood J."/>
            <person name="Chapman J.A."/>
            <person name="Shapiro H."/>
            <person name="Aerts A."/>
            <person name="Otillar R.P."/>
            <person name="Terry A.Y."/>
            <person name="Boore J.L."/>
            <person name="Simakov O."/>
            <person name="Marletaz F."/>
            <person name="Cho S.-J."/>
            <person name="Edsinger-Gonzales E."/>
            <person name="Havlak P."/>
            <person name="Kuo D.-H."/>
            <person name="Larsson T."/>
            <person name="Lv J."/>
            <person name="Arendt D."/>
            <person name="Savage R."/>
            <person name="Osoegawa K."/>
            <person name="de Jong P."/>
            <person name="Lindberg D.R."/>
            <person name="Seaver E.C."/>
            <person name="Weisblat D.A."/>
            <person name="Putnam N.H."/>
            <person name="Grigoriev I.V."/>
            <person name="Rokhsar D.S."/>
        </authorList>
    </citation>
    <scope>NUCLEOTIDE SEQUENCE</scope>
</reference>
<dbReference type="InParanoid" id="T1FPR3"/>
<reference evidence="5" key="3">
    <citation type="submission" date="2015-06" db="UniProtKB">
        <authorList>
            <consortium name="EnsemblMetazoa"/>
        </authorList>
    </citation>
    <scope>IDENTIFICATION</scope>
</reference>
<sequence length="516" mass="58094">MCVVGSGLILPILSLILTYHAYNTSTDLNNRDEKFTKDENSKMNASHFGQKLKHPLKAALLNSDDNIYTRDNDIKYLYGRPRHFTNFKTKKPINDNYYYDGGDDVRSRNDDGDWYSSFDSRRVLPRYQNRKNSFHHYPPSNIFTYPDLYQYSSNSRSSNVKDNNANILDNIDVGDDVTSDNDDEGAGDYVEFNGFAANKKRLRNPKFVTRNFSVKSLLSVHNGGHGGGHSNGSNTLDEKFPKPAEVASPKKGLRNTLISTVSEKVKPTTATQTRLPSLVPSFSSQPSLNVEYRTNIAVTSSTGLVIERSEVKQHRVLDVNAFDVSDLNASIVIASLLIVPILLLVIATLVIKFTRSGKCRLFGRLSKNRRYTLVDVLTSTINPTPHIENHLLNNKTTNNNNDDDDDPDDGATDNNNISNDIGNNSSCVKKSKKKKYKRKNARKQLREIVIDEEDENDEESELMRVRRRQDDGDDGGDDNDEEEDDDFSPPIRNDAAPFTTKVNSCGPDRKTQHTKA</sequence>
<name>T1FPR3_HELRO</name>
<keyword evidence="2" id="KW-1133">Transmembrane helix</keyword>
<feature type="compositionally biased region" description="Acidic residues" evidence="1">
    <location>
        <begin position="471"/>
        <end position="487"/>
    </location>
</feature>
<evidence type="ECO:0000256" key="3">
    <source>
        <dbReference type="SAM" id="SignalP"/>
    </source>
</evidence>
<dbReference type="CTD" id="20210810"/>
<evidence type="ECO:0000313" key="5">
    <source>
        <dbReference type="EnsemblMetazoa" id="HelroP188187"/>
    </source>
</evidence>
<feature type="transmembrane region" description="Helical" evidence="2">
    <location>
        <begin position="329"/>
        <end position="351"/>
    </location>
</feature>
<dbReference type="EnsemblMetazoa" id="HelroT188187">
    <property type="protein sequence ID" value="HelroP188187"/>
    <property type="gene ID" value="HelroG188187"/>
</dbReference>
<feature type="compositionally biased region" description="Basic and acidic residues" evidence="1">
    <location>
        <begin position="507"/>
        <end position="516"/>
    </location>
</feature>